<protein>
    <submittedName>
        <fullName evidence="2">Kinase-like protein</fullName>
    </submittedName>
</protein>
<accession>A0A6A5KID2</accession>
<dbReference type="AlphaFoldDB" id="A0A6A5KID2"/>
<organism evidence="2 3">
    <name type="scientific">Decorospora gaudefroyi</name>
    <dbReference type="NCBI Taxonomy" id="184978"/>
    <lineage>
        <taxon>Eukaryota</taxon>
        <taxon>Fungi</taxon>
        <taxon>Dikarya</taxon>
        <taxon>Ascomycota</taxon>
        <taxon>Pezizomycotina</taxon>
        <taxon>Dothideomycetes</taxon>
        <taxon>Pleosporomycetidae</taxon>
        <taxon>Pleosporales</taxon>
        <taxon>Pleosporineae</taxon>
        <taxon>Pleosporaceae</taxon>
        <taxon>Decorospora</taxon>
    </lineage>
</organism>
<dbReference type="SUPFAM" id="SSF56112">
    <property type="entry name" value="Protein kinase-like (PK-like)"/>
    <property type="match status" value="1"/>
</dbReference>
<evidence type="ECO:0000259" key="1">
    <source>
        <dbReference type="Pfam" id="PF01636"/>
    </source>
</evidence>
<evidence type="ECO:0000313" key="3">
    <source>
        <dbReference type="Proteomes" id="UP000800040"/>
    </source>
</evidence>
<dbReference type="CDD" id="cd05120">
    <property type="entry name" value="APH_ChoK_like"/>
    <property type="match status" value="1"/>
</dbReference>
<dbReference type="PANTHER" id="PTHR21310">
    <property type="entry name" value="AMINOGLYCOSIDE PHOSPHOTRANSFERASE-RELATED-RELATED"/>
    <property type="match status" value="1"/>
</dbReference>
<dbReference type="GO" id="GO:0016301">
    <property type="term" value="F:kinase activity"/>
    <property type="evidence" value="ECO:0007669"/>
    <property type="project" value="UniProtKB-KW"/>
</dbReference>
<dbReference type="OrthoDB" id="8300194at2759"/>
<dbReference type="Gene3D" id="3.90.1200.10">
    <property type="match status" value="1"/>
</dbReference>
<dbReference type="InterPro" id="IPR011009">
    <property type="entry name" value="Kinase-like_dom_sf"/>
</dbReference>
<dbReference type="Pfam" id="PF01636">
    <property type="entry name" value="APH"/>
    <property type="match status" value="1"/>
</dbReference>
<keyword evidence="2" id="KW-0808">Transferase</keyword>
<dbReference type="InterPro" id="IPR002575">
    <property type="entry name" value="Aminoglycoside_PTrfase"/>
</dbReference>
<dbReference type="EMBL" id="ML975288">
    <property type="protein sequence ID" value="KAF1835332.1"/>
    <property type="molecule type" value="Genomic_DNA"/>
</dbReference>
<dbReference type="InterPro" id="IPR051678">
    <property type="entry name" value="AGP_Transferase"/>
</dbReference>
<feature type="domain" description="Aminoglycoside phosphotransferase" evidence="1">
    <location>
        <begin position="65"/>
        <end position="264"/>
    </location>
</feature>
<reference evidence="2" key="1">
    <citation type="submission" date="2020-01" db="EMBL/GenBank/DDBJ databases">
        <authorList>
            <consortium name="DOE Joint Genome Institute"/>
            <person name="Haridas S."/>
            <person name="Albert R."/>
            <person name="Binder M."/>
            <person name="Bloem J."/>
            <person name="Labutti K."/>
            <person name="Salamov A."/>
            <person name="Andreopoulos B."/>
            <person name="Baker S.E."/>
            <person name="Barry K."/>
            <person name="Bills G."/>
            <person name="Bluhm B.H."/>
            <person name="Cannon C."/>
            <person name="Castanera R."/>
            <person name="Culley D.E."/>
            <person name="Daum C."/>
            <person name="Ezra D."/>
            <person name="Gonzalez J.B."/>
            <person name="Henrissat B."/>
            <person name="Kuo A."/>
            <person name="Liang C."/>
            <person name="Lipzen A."/>
            <person name="Lutzoni F."/>
            <person name="Magnuson J."/>
            <person name="Mondo S."/>
            <person name="Nolan M."/>
            <person name="Ohm R."/>
            <person name="Pangilinan J."/>
            <person name="Park H.-J."/>
            <person name="Ramirez L."/>
            <person name="Alfaro M."/>
            <person name="Sun H."/>
            <person name="Tritt A."/>
            <person name="Yoshinaga Y."/>
            <person name="Zwiers L.-H."/>
            <person name="Turgeon B.G."/>
            <person name="Goodwin S.B."/>
            <person name="Spatafora J.W."/>
            <person name="Crous P.W."/>
            <person name="Grigoriev I.V."/>
        </authorList>
    </citation>
    <scope>NUCLEOTIDE SEQUENCE</scope>
    <source>
        <strain evidence="2">P77</strain>
    </source>
</reference>
<keyword evidence="2" id="KW-0418">Kinase</keyword>
<name>A0A6A5KID2_9PLEO</name>
<sequence>MPHIATPENSLAPHTVHSQPINATAYRRVLTLIAIKLLKRVRKRSGIVLFLSDKICVKYGSYTTLAEASTMQFIAKHTSIPVPRVYCAFQHKNRTYIVMERIPGESISNGWLKRLEPVRARMLEQLKRMIEDMRRILPPEGVGVANVDGGPLFDCRVPGPSNSFGPFNTIHDFHQYLRGGLDGGPQHEPEFNKFVSQQDEAWPAPVFTHGDLSSLNILASGDRIVGIVDWESAGWYPSYWEYTTAWHVNPYNEFWRSEVDKFLTYAQRAGNGKASTQILRRFLMRQHQISTISALYLPR</sequence>
<dbReference type="PANTHER" id="PTHR21310:SF55">
    <property type="entry name" value="AMINOGLYCOSIDE PHOSPHOTRANSFERASE DOMAIN-CONTAINING PROTEIN"/>
    <property type="match status" value="1"/>
</dbReference>
<gene>
    <name evidence="2" type="ORF">BDW02DRAFT_597337</name>
</gene>
<dbReference type="Proteomes" id="UP000800040">
    <property type="component" value="Unassembled WGS sequence"/>
</dbReference>
<evidence type="ECO:0000313" key="2">
    <source>
        <dbReference type="EMBL" id="KAF1835332.1"/>
    </source>
</evidence>
<proteinExistence type="predicted"/>
<keyword evidence="3" id="KW-1185">Reference proteome</keyword>
<dbReference type="Gene3D" id="3.30.200.150">
    <property type="match status" value="1"/>
</dbReference>